<dbReference type="Proteomes" id="UP001489004">
    <property type="component" value="Unassembled WGS sequence"/>
</dbReference>
<evidence type="ECO:0000313" key="3">
    <source>
        <dbReference type="Proteomes" id="UP001489004"/>
    </source>
</evidence>
<feature type="region of interest" description="Disordered" evidence="1">
    <location>
        <begin position="33"/>
        <end position="55"/>
    </location>
</feature>
<dbReference type="InterPro" id="IPR029375">
    <property type="entry name" value="CFAP141"/>
</dbReference>
<evidence type="ECO:0000256" key="1">
    <source>
        <dbReference type="SAM" id="MobiDB-lite"/>
    </source>
</evidence>
<proteinExistence type="predicted"/>
<dbReference type="Pfam" id="PF15104">
    <property type="entry name" value="CFAP141"/>
    <property type="match status" value="1"/>
</dbReference>
<dbReference type="EMBL" id="JALJOR010000002">
    <property type="protein sequence ID" value="KAK9823373.1"/>
    <property type="molecule type" value="Genomic_DNA"/>
</dbReference>
<organism evidence="2 3">
    <name type="scientific">[Myrmecia] bisecta</name>
    <dbReference type="NCBI Taxonomy" id="41462"/>
    <lineage>
        <taxon>Eukaryota</taxon>
        <taxon>Viridiplantae</taxon>
        <taxon>Chlorophyta</taxon>
        <taxon>core chlorophytes</taxon>
        <taxon>Trebouxiophyceae</taxon>
        <taxon>Trebouxiales</taxon>
        <taxon>Trebouxiaceae</taxon>
        <taxon>Myrmecia</taxon>
    </lineage>
</organism>
<protein>
    <submittedName>
        <fullName evidence="2">Uncharacterized protein</fullName>
    </submittedName>
</protein>
<dbReference type="AlphaFoldDB" id="A0AAW1QPJ3"/>
<sequence length="119" mass="13757">MTSHEPLNIQRLVRQNDQYAKAGMYATSLLRGQQTSKWHERQTQRSGHPHAVVPVEDLLSPNATRNHHIPRELAEEVQAAYEAARLERKARLRSLLKQERLKYENELNAMGLATIKCFD</sequence>
<comment type="caution">
    <text evidence="2">The sequence shown here is derived from an EMBL/GenBank/DDBJ whole genome shotgun (WGS) entry which is preliminary data.</text>
</comment>
<reference evidence="2 3" key="1">
    <citation type="journal article" date="2024" name="Nat. Commun.">
        <title>Phylogenomics reveals the evolutionary origins of lichenization in chlorophyte algae.</title>
        <authorList>
            <person name="Puginier C."/>
            <person name="Libourel C."/>
            <person name="Otte J."/>
            <person name="Skaloud P."/>
            <person name="Haon M."/>
            <person name="Grisel S."/>
            <person name="Petersen M."/>
            <person name="Berrin J.G."/>
            <person name="Delaux P.M."/>
            <person name="Dal Grande F."/>
            <person name="Keller J."/>
        </authorList>
    </citation>
    <scope>NUCLEOTIDE SEQUENCE [LARGE SCALE GENOMIC DNA]</scope>
    <source>
        <strain evidence="2 3">SAG 2043</strain>
    </source>
</reference>
<evidence type="ECO:0000313" key="2">
    <source>
        <dbReference type="EMBL" id="KAK9823373.1"/>
    </source>
</evidence>
<accession>A0AAW1QPJ3</accession>
<gene>
    <name evidence="2" type="ORF">WJX72_002298</name>
</gene>
<keyword evidence="3" id="KW-1185">Reference proteome</keyword>
<name>A0AAW1QPJ3_9CHLO</name>